<dbReference type="InParanoid" id="A0A1W4X9P2"/>
<keyword evidence="2" id="KW-0581">Phagocytosis</keyword>
<accession>A0A1W4X9P2</accession>
<dbReference type="PROSITE" id="PS51335">
    <property type="entry name" value="ELMO"/>
    <property type="match status" value="1"/>
</dbReference>
<name>A0A1W4X9P2_AGRPL</name>
<dbReference type="InterPro" id="IPR001849">
    <property type="entry name" value="PH_domain"/>
</dbReference>
<dbReference type="OrthoDB" id="28413at2759"/>
<dbReference type="GO" id="GO:0006909">
    <property type="term" value="P:phagocytosis"/>
    <property type="evidence" value="ECO:0007669"/>
    <property type="project" value="UniProtKB-KW"/>
</dbReference>
<dbReference type="InterPro" id="IPR011993">
    <property type="entry name" value="PH-like_dom_sf"/>
</dbReference>
<dbReference type="InterPro" id="IPR024574">
    <property type="entry name" value="ELMO_ARM"/>
</dbReference>
<evidence type="ECO:0000313" key="6">
    <source>
        <dbReference type="Proteomes" id="UP000192223"/>
    </source>
</evidence>
<dbReference type="Gene3D" id="2.30.29.30">
    <property type="entry name" value="Pleckstrin-homology domain (PH domain)/Phosphotyrosine-binding domain (PTB)"/>
    <property type="match status" value="1"/>
</dbReference>
<reference evidence="7" key="1">
    <citation type="submission" date="2025-08" db="UniProtKB">
        <authorList>
            <consortium name="RefSeq"/>
        </authorList>
    </citation>
    <scope>IDENTIFICATION</scope>
    <source>
        <tissue evidence="7">Entire body</tissue>
    </source>
</reference>
<dbReference type="AlphaFoldDB" id="A0A1W4X9P2"/>
<evidence type="ECO:0000256" key="1">
    <source>
        <dbReference type="ARBA" id="ARBA00022703"/>
    </source>
</evidence>
<dbReference type="Pfam" id="PF04727">
    <property type="entry name" value="ELMO_CED12"/>
    <property type="match status" value="1"/>
</dbReference>
<dbReference type="Pfam" id="PF16457">
    <property type="entry name" value="PH_12"/>
    <property type="match status" value="1"/>
</dbReference>
<evidence type="ECO:0000256" key="2">
    <source>
        <dbReference type="ARBA" id="ARBA00022907"/>
    </source>
</evidence>
<dbReference type="GO" id="GO:0006915">
    <property type="term" value="P:apoptotic process"/>
    <property type="evidence" value="ECO:0007669"/>
    <property type="project" value="UniProtKB-KW"/>
</dbReference>
<dbReference type="CTD" id="34633"/>
<dbReference type="GO" id="GO:0017124">
    <property type="term" value="F:SH3 domain binding"/>
    <property type="evidence" value="ECO:0007669"/>
    <property type="project" value="UniProtKB-KW"/>
</dbReference>
<dbReference type="RefSeq" id="XP_018332831.1">
    <property type="nucleotide sequence ID" value="XM_018477329.1"/>
</dbReference>
<keyword evidence="6" id="KW-1185">Reference proteome</keyword>
<dbReference type="KEGG" id="apln:108742237"/>
<organism evidence="6 7">
    <name type="scientific">Agrilus planipennis</name>
    <name type="common">Emerald ash borer</name>
    <name type="synonym">Agrilus marcopoli</name>
    <dbReference type="NCBI Taxonomy" id="224129"/>
    <lineage>
        <taxon>Eukaryota</taxon>
        <taxon>Metazoa</taxon>
        <taxon>Ecdysozoa</taxon>
        <taxon>Arthropoda</taxon>
        <taxon>Hexapoda</taxon>
        <taxon>Insecta</taxon>
        <taxon>Pterygota</taxon>
        <taxon>Neoptera</taxon>
        <taxon>Endopterygota</taxon>
        <taxon>Coleoptera</taxon>
        <taxon>Polyphaga</taxon>
        <taxon>Elateriformia</taxon>
        <taxon>Buprestoidea</taxon>
        <taxon>Buprestidae</taxon>
        <taxon>Agrilinae</taxon>
        <taxon>Agrilus</taxon>
    </lineage>
</organism>
<dbReference type="Gene3D" id="1.25.10.10">
    <property type="entry name" value="Leucine-rich Repeat Variant"/>
    <property type="match status" value="1"/>
</dbReference>
<keyword evidence="3" id="KW-0729">SH3-binding</keyword>
<evidence type="ECO:0000256" key="3">
    <source>
        <dbReference type="ARBA" id="ARBA00023036"/>
    </source>
</evidence>
<dbReference type="FunCoup" id="A0A1W4X9P2">
    <property type="interactions" value="880"/>
</dbReference>
<dbReference type="STRING" id="224129.A0A1W4X9P2"/>
<sequence length="706" mass="79952">MRDTNLVKIAVELPNQLPQFRDMNQQHPLSGIIQELCNAWNLTDPEQYALQFNDVNNKKYITEKNRNEIKNGSVLRLEFSPSKTAQDILHKLNMGTSEDKSQALIKLCNLSSDITFALDFINKQGLALIIRQIENTKGEDSNILTQSLLSFVELMEHGIVSWDILESNFITRIAGLVNSKQEHQITEAALSILENVVLNSTEGYGQVEREIPISSLITHLQSSAVVQQNAVALINALLIKADQSKRRSMAAILASKQVRTTIQGYIIDKGVAEGAEMAHQLYVLQTLTLGLLEQRMMTKMDPQDQESHDKIKELRRIAFDSEGASNAKGPSGFTRDYKKLGFKNDINPALDFIETPPGLLALDCMIYFARIYPDCYTKLVLENSCRADEHECPFGRASVELVRILCELLTIGETPSEQGQAFQPLFFTHDHPFEECFSICIVLLNKTWKEMRATSEDFEKVASVVREQILRALETSPSSLEKLRAKLQLLTYSEITALWQQERTSREVWESHARPIVELREQITPEIMGLIRQQRLAFMVEGTRFTKYSTRGQRVKDKFWFMRLSPNHKALHYGDCDEKSAPTIEELTSKISVSDIRALSVGKECPHMRGKKSSHHLAFSLALEGVDLQSLDCVAPDELTLAYWTDGINALIGQRMQSKETEKDLDILLSMEIKLRLLDAEGITIPQDPPPVPADPPNYHFCYDLK</sequence>
<keyword evidence="1" id="KW-0053">Apoptosis</keyword>
<evidence type="ECO:0000256" key="4">
    <source>
        <dbReference type="ARBA" id="ARBA00024863"/>
    </source>
</evidence>
<evidence type="ECO:0000259" key="5">
    <source>
        <dbReference type="PROSITE" id="PS51335"/>
    </source>
</evidence>
<dbReference type="InterPro" id="IPR006816">
    <property type="entry name" value="ELMO_dom"/>
</dbReference>
<dbReference type="SUPFAM" id="SSF50729">
    <property type="entry name" value="PH domain-like"/>
    <property type="match status" value="1"/>
</dbReference>
<feature type="domain" description="ELMO" evidence="5">
    <location>
        <begin position="306"/>
        <end position="473"/>
    </location>
</feature>
<dbReference type="PANTHER" id="PTHR12771">
    <property type="entry name" value="ENGULFMENT AND CELL MOTILITY"/>
    <property type="match status" value="1"/>
</dbReference>
<protein>
    <submittedName>
        <fullName evidence="7">Engulfment and cell motility protein 1</fullName>
    </submittedName>
</protein>
<gene>
    <name evidence="7" type="primary">LOC108742237</name>
</gene>
<comment type="function">
    <text evidence="4">Involved in cytoskeletal rearrangements required for phagocytosis of apoptotic cells and cell motility. Acts in association with DOCK1 and CRK. Was initially proposed to be required in complex with DOCK1 to activate Rac Rho small GTPases. May enhance the guanine nucleotide exchange factor (GEF) activity of DOCK1.</text>
</comment>
<dbReference type="SUPFAM" id="SSF48371">
    <property type="entry name" value="ARM repeat"/>
    <property type="match status" value="1"/>
</dbReference>
<dbReference type="InterPro" id="IPR050868">
    <property type="entry name" value="ELMO_domain-containing"/>
</dbReference>
<dbReference type="InterPro" id="IPR011989">
    <property type="entry name" value="ARM-like"/>
</dbReference>
<dbReference type="GO" id="GO:0048870">
    <property type="term" value="P:cell motility"/>
    <property type="evidence" value="ECO:0007669"/>
    <property type="project" value="TreeGrafter"/>
</dbReference>
<proteinExistence type="predicted"/>
<dbReference type="GeneID" id="108742237"/>
<dbReference type="Proteomes" id="UP000192223">
    <property type="component" value="Unplaced"/>
</dbReference>
<dbReference type="InterPro" id="IPR016024">
    <property type="entry name" value="ARM-type_fold"/>
</dbReference>
<dbReference type="GO" id="GO:0005886">
    <property type="term" value="C:plasma membrane"/>
    <property type="evidence" value="ECO:0007669"/>
    <property type="project" value="TreeGrafter"/>
</dbReference>
<dbReference type="Gene3D" id="6.10.250.810">
    <property type="match status" value="1"/>
</dbReference>
<evidence type="ECO:0000313" key="7">
    <source>
        <dbReference type="RefSeq" id="XP_018332831.1"/>
    </source>
</evidence>
<dbReference type="Pfam" id="PF11841">
    <property type="entry name" value="ELMO_ARM"/>
    <property type="match status" value="1"/>
</dbReference>
<dbReference type="GO" id="GO:0007015">
    <property type="term" value="P:actin filament organization"/>
    <property type="evidence" value="ECO:0007669"/>
    <property type="project" value="TreeGrafter"/>
</dbReference>
<dbReference type="PANTHER" id="PTHR12771:SF56">
    <property type="entry name" value="CED-12"/>
    <property type="match status" value="1"/>
</dbReference>